<evidence type="ECO:0000313" key="3">
    <source>
        <dbReference type="Proteomes" id="UP000324222"/>
    </source>
</evidence>
<dbReference type="EMBL" id="VSRR010062100">
    <property type="protein sequence ID" value="MPC83285.1"/>
    <property type="molecule type" value="Genomic_DNA"/>
</dbReference>
<organism evidence="2 3">
    <name type="scientific">Portunus trituberculatus</name>
    <name type="common">Swimming crab</name>
    <name type="synonym">Neptunus trituberculatus</name>
    <dbReference type="NCBI Taxonomy" id="210409"/>
    <lineage>
        <taxon>Eukaryota</taxon>
        <taxon>Metazoa</taxon>
        <taxon>Ecdysozoa</taxon>
        <taxon>Arthropoda</taxon>
        <taxon>Crustacea</taxon>
        <taxon>Multicrustacea</taxon>
        <taxon>Malacostraca</taxon>
        <taxon>Eumalacostraca</taxon>
        <taxon>Eucarida</taxon>
        <taxon>Decapoda</taxon>
        <taxon>Pleocyemata</taxon>
        <taxon>Brachyura</taxon>
        <taxon>Eubrachyura</taxon>
        <taxon>Portunoidea</taxon>
        <taxon>Portunidae</taxon>
        <taxon>Portuninae</taxon>
        <taxon>Portunus</taxon>
    </lineage>
</organism>
<dbReference type="AlphaFoldDB" id="A0A5B7ILQ3"/>
<evidence type="ECO:0000313" key="2">
    <source>
        <dbReference type="EMBL" id="MPC83285.1"/>
    </source>
</evidence>
<reference evidence="2 3" key="1">
    <citation type="submission" date="2019-05" db="EMBL/GenBank/DDBJ databases">
        <title>Another draft genome of Portunus trituberculatus and its Hox gene families provides insights of decapod evolution.</title>
        <authorList>
            <person name="Jeong J.-H."/>
            <person name="Song I."/>
            <person name="Kim S."/>
            <person name="Choi T."/>
            <person name="Kim D."/>
            <person name="Ryu S."/>
            <person name="Kim W."/>
        </authorList>
    </citation>
    <scope>NUCLEOTIDE SEQUENCE [LARGE SCALE GENOMIC DNA]</scope>
    <source>
        <tissue evidence="2">Muscle</tissue>
    </source>
</reference>
<evidence type="ECO:0000256" key="1">
    <source>
        <dbReference type="SAM" id="MobiDB-lite"/>
    </source>
</evidence>
<gene>
    <name evidence="2" type="ORF">E2C01_077992</name>
</gene>
<name>A0A5B7ILQ3_PORTR</name>
<comment type="caution">
    <text evidence="2">The sequence shown here is derived from an EMBL/GenBank/DDBJ whole genome shotgun (WGS) entry which is preliminary data.</text>
</comment>
<keyword evidence="3" id="KW-1185">Reference proteome</keyword>
<accession>A0A5B7ILQ3</accession>
<feature type="compositionally biased region" description="Basic and acidic residues" evidence="1">
    <location>
        <begin position="1"/>
        <end position="19"/>
    </location>
</feature>
<sequence length="69" mass="8036">MMREGEEEDKKERRERKGDETEEEEEEEEKGKLDMSPAKTPKTCTSPHLHARGTFSLFLCITQVEVPLK</sequence>
<feature type="region of interest" description="Disordered" evidence="1">
    <location>
        <begin position="1"/>
        <end position="49"/>
    </location>
</feature>
<protein>
    <submittedName>
        <fullName evidence="2">Uncharacterized protein</fullName>
    </submittedName>
</protein>
<proteinExistence type="predicted"/>
<dbReference type="Proteomes" id="UP000324222">
    <property type="component" value="Unassembled WGS sequence"/>
</dbReference>